<sequence length="675" mass="74886">MKSRLCKSVWSTWLLSLVVLLGGSTLPSYADNQQATVTLTTTKSVGEKIMLQITALKEDVTISGVGADVQWENSRFIWYTVAEPTIVIKGTIKKIKCLAQAFSAVTFDNCTNLQEFDCGDNFFKTLDFRNCPNLEEIYCGGSLETKVLEEINVSGCSELVRIYAPQNALKKLDLQGCSALEVLTCSDNKLETLDLSQATALRELICTNNQLSRLDLTSNKGIKELRCSNNKITELVLTSCPQLKDLSCSDNQMETIDLSKNKVLATFICSKNNFQKLDLSNNIVLSSLNCSDNQIEDLILNNVTAINEIRCNNNKIKALDLKTITGATLLECRQNLLEDLDISSIIELQFLDCSKNRLKVLDVSANTKLEDLVCSDNELTSLDVQKNKSLRGLSCAGNNIKRLDLSGNKRLANLNCSRNLLSSLDLTSQQALSELICYSNRMKHTAVAKMVEGIRNYPTEFGQKGALYIINGKDSKEANRCLKAHVATLTEKNWQVFDWNSIKEIKDEALQYDGAEPLPTYTVTLKSDNLGTIAIEDDWVELSTVEEGSLLTVLATPKDDKHELKQLLAGGEDITKTMTFRVQSNTEVVAKFGEITSIEEVQESDIILYPNPAVDYVELKAKPFATISIYSIEGLLLFEEVVSEAGTLRIDTRSLSEGIYVILIDGKALRLTISR</sequence>
<dbReference type="NCBIfam" id="TIGR04183">
    <property type="entry name" value="Por_Secre_tail"/>
    <property type="match status" value="1"/>
</dbReference>
<gene>
    <name evidence="5" type="ORF">HQ36_02725</name>
</gene>
<comment type="caution">
    <text evidence="5">The sequence shown here is derived from an EMBL/GenBank/DDBJ whole genome shotgun (WGS) entry which is preliminary data.</text>
</comment>
<dbReference type="RefSeq" id="WP_036883287.1">
    <property type="nucleotide sequence ID" value="NZ_JQZW01000007.1"/>
</dbReference>
<evidence type="ECO:0000313" key="5">
    <source>
        <dbReference type="EMBL" id="KGN98345.1"/>
    </source>
</evidence>
<organism evidence="5 6">
    <name type="scientific">Porphyromonas gingivicanis</name>
    <dbReference type="NCBI Taxonomy" id="266762"/>
    <lineage>
        <taxon>Bacteria</taxon>
        <taxon>Pseudomonadati</taxon>
        <taxon>Bacteroidota</taxon>
        <taxon>Bacteroidia</taxon>
        <taxon>Bacteroidales</taxon>
        <taxon>Porphyromonadaceae</taxon>
        <taxon>Porphyromonas</taxon>
    </lineage>
</organism>
<dbReference type="AlphaFoldDB" id="A0A0A2G7K1"/>
<name>A0A0A2G7K1_9PORP</name>
<feature type="chain" id="PRO_5001999146" description="Secretion system C-terminal sorting domain-containing protein" evidence="3">
    <location>
        <begin position="31"/>
        <end position="675"/>
    </location>
</feature>
<dbReference type="EMBL" id="JQZW01000007">
    <property type="protein sequence ID" value="KGN98345.1"/>
    <property type="molecule type" value="Genomic_DNA"/>
</dbReference>
<dbReference type="eggNOG" id="COG4886">
    <property type="taxonomic scope" value="Bacteria"/>
</dbReference>
<evidence type="ECO:0000259" key="4">
    <source>
        <dbReference type="Pfam" id="PF18962"/>
    </source>
</evidence>
<proteinExistence type="predicted"/>
<evidence type="ECO:0000313" key="6">
    <source>
        <dbReference type="Proteomes" id="UP000030134"/>
    </source>
</evidence>
<feature type="signal peptide" evidence="3">
    <location>
        <begin position="1"/>
        <end position="30"/>
    </location>
</feature>
<feature type="domain" description="Secretion system C-terminal sorting" evidence="4">
    <location>
        <begin position="608"/>
        <end position="667"/>
    </location>
</feature>
<evidence type="ECO:0000256" key="3">
    <source>
        <dbReference type="SAM" id="SignalP"/>
    </source>
</evidence>
<keyword evidence="2" id="KW-0677">Repeat</keyword>
<dbReference type="InterPro" id="IPR052574">
    <property type="entry name" value="CDIRP"/>
</dbReference>
<keyword evidence="6" id="KW-1185">Reference proteome</keyword>
<dbReference type="OrthoDB" id="1014919at2"/>
<dbReference type="Gene3D" id="3.80.10.10">
    <property type="entry name" value="Ribonuclease Inhibitor"/>
    <property type="match status" value="2"/>
</dbReference>
<evidence type="ECO:0000256" key="1">
    <source>
        <dbReference type="ARBA" id="ARBA00022614"/>
    </source>
</evidence>
<dbReference type="Pfam" id="PF18962">
    <property type="entry name" value="Por_Secre_tail"/>
    <property type="match status" value="1"/>
</dbReference>
<keyword evidence="3" id="KW-0732">Signal</keyword>
<dbReference type="Proteomes" id="UP000030134">
    <property type="component" value="Unassembled WGS sequence"/>
</dbReference>
<dbReference type="GO" id="GO:0035591">
    <property type="term" value="F:signaling adaptor activity"/>
    <property type="evidence" value="ECO:0007669"/>
    <property type="project" value="TreeGrafter"/>
</dbReference>
<keyword evidence="1" id="KW-0433">Leucine-rich repeat</keyword>
<protein>
    <recommendedName>
        <fullName evidence="4">Secretion system C-terminal sorting domain-containing protein</fullName>
    </recommendedName>
</protein>
<dbReference type="PANTHER" id="PTHR47566:SF1">
    <property type="entry name" value="PROTEIN NUD1"/>
    <property type="match status" value="1"/>
</dbReference>
<reference evidence="5 6" key="1">
    <citation type="submission" date="2014-08" db="EMBL/GenBank/DDBJ databases">
        <title>Porphyromonas gingivicanis strain:COT-022_OH1391 Genome sequencing.</title>
        <authorList>
            <person name="Wallis C."/>
            <person name="Deusch O."/>
            <person name="O'Flynn C."/>
            <person name="Davis I."/>
            <person name="Jospin G."/>
            <person name="Darling A.E."/>
            <person name="Coil D.A."/>
            <person name="Alexiev A."/>
            <person name="Horsfall A."/>
            <person name="Kirkwood N."/>
            <person name="Harris S."/>
            <person name="Eisen J.A."/>
        </authorList>
    </citation>
    <scope>NUCLEOTIDE SEQUENCE [LARGE SCALE GENOMIC DNA]</scope>
    <source>
        <strain evidence="6">COT-022 OH1391</strain>
    </source>
</reference>
<dbReference type="PANTHER" id="PTHR47566">
    <property type="match status" value="1"/>
</dbReference>
<dbReference type="InterPro" id="IPR026444">
    <property type="entry name" value="Secre_tail"/>
</dbReference>
<evidence type="ECO:0000256" key="2">
    <source>
        <dbReference type="ARBA" id="ARBA00022737"/>
    </source>
</evidence>
<dbReference type="InterPro" id="IPR032675">
    <property type="entry name" value="LRR_dom_sf"/>
</dbReference>
<accession>A0A0A2G7K1</accession>
<dbReference type="SUPFAM" id="SSF52058">
    <property type="entry name" value="L domain-like"/>
    <property type="match status" value="2"/>
</dbReference>